<sequence length="302" mass="33365">MFYTPTAHSGHAWTRAMAIVILCLDWPAQFSNPIASGSVSWIPSRAYRSQNASISLNVREKLVKESAGRSVVASTFLGTWTHEFLVPLAQRILTHLNSYPNGTIVKNATVPMFDIRELEWVTDKMSLPIELEKAVTVSLSGYLNFSRERGPLEQVTLGTAALLKDTPWIPPAENTLPPAQTFSRAKFAAIYVSRNDNHGLNDKYDCRNGKSSFYPLPSGIKLYNIPWNNNQSDCIAVAKLSITAGTTQCFQGDPNIHSESTCILSSGAIFIENTEAASDVLVEEVFSAMPEVQAFRSCPWFI</sequence>
<evidence type="ECO:0000313" key="2">
    <source>
        <dbReference type="EMBL" id="CAG1987849.1"/>
    </source>
</evidence>
<evidence type="ECO:0000256" key="1">
    <source>
        <dbReference type="SAM" id="SignalP"/>
    </source>
</evidence>
<keyword evidence="1" id="KW-0732">Signal</keyword>
<dbReference type="AlphaFoldDB" id="A0A9N8REU9"/>
<dbReference type="Proteomes" id="UP000746612">
    <property type="component" value="Unassembled WGS sequence"/>
</dbReference>
<proteinExistence type="predicted"/>
<organism evidence="2 3">
    <name type="scientific">Gibberella zeae</name>
    <name type="common">Wheat head blight fungus</name>
    <name type="synonym">Fusarium graminearum</name>
    <dbReference type="NCBI Taxonomy" id="5518"/>
    <lineage>
        <taxon>Eukaryota</taxon>
        <taxon>Fungi</taxon>
        <taxon>Dikarya</taxon>
        <taxon>Ascomycota</taxon>
        <taxon>Pezizomycotina</taxon>
        <taxon>Sordariomycetes</taxon>
        <taxon>Hypocreomycetidae</taxon>
        <taxon>Hypocreales</taxon>
        <taxon>Nectriaceae</taxon>
        <taxon>Fusarium</taxon>
    </lineage>
</organism>
<gene>
    <name evidence="2" type="ORF">MDCFG202_LOCUS300906</name>
</gene>
<accession>A0A9N8REU9</accession>
<comment type="caution">
    <text evidence="2">The sequence shown here is derived from an EMBL/GenBank/DDBJ whole genome shotgun (WGS) entry which is preliminary data.</text>
</comment>
<evidence type="ECO:0000313" key="3">
    <source>
        <dbReference type="Proteomes" id="UP000746612"/>
    </source>
</evidence>
<feature type="chain" id="PRO_5040225195" evidence="1">
    <location>
        <begin position="32"/>
        <end position="302"/>
    </location>
</feature>
<feature type="signal peptide" evidence="1">
    <location>
        <begin position="1"/>
        <end position="31"/>
    </location>
</feature>
<protein>
    <submittedName>
        <fullName evidence="2">Uncharacterized protein</fullName>
    </submittedName>
</protein>
<reference evidence="2" key="1">
    <citation type="submission" date="2021-03" db="EMBL/GenBank/DDBJ databases">
        <authorList>
            <person name="Alouane T."/>
            <person name="Langin T."/>
            <person name="Bonhomme L."/>
        </authorList>
    </citation>
    <scope>NUCLEOTIDE SEQUENCE</scope>
    <source>
        <strain evidence="2">MDC_Fg202</strain>
    </source>
</reference>
<name>A0A9N8REU9_GIBZA</name>
<dbReference type="EMBL" id="CAJPIJ010000143">
    <property type="protein sequence ID" value="CAG1987849.1"/>
    <property type="molecule type" value="Genomic_DNA"/>
</dbReference>